<feature type="region of interest" description="Disordered" evidence="1">
    <location>
        <begin position="1"/>
        <end position="20"/>
    </location>
</feature>
<evidence type="ECO:0000313" key="3">
    <source>
        <dbReference type="Proteomes" id="UP001201980"/>
    </source>
</evidence>
<sequence length="193" mass="22348">MPGDDTTSKARGHTDCETRKWQQGYPPLRPVVDGQLMVSLVAKFNIQLRLRQRYNDYQQNPEVARAKAARKSSANQYPAIIRILWIACLREMADHILSAQDTLRNMVMELATVPVDTKDWESTHYPYLMVLGLLEPDEEDRIKRLFMSPLTTINCHRLADDDRMADISSLEFIPPWIHDPETITEKYNHTLPV</sequence>
<dbReference type="AlphaFoldDB" id="A0AAD5RJ42"/>
<evidence type="ECO:0000256" key="1">
    <source>
        <dbReference type="SAM" id="MobiDB-lite"/>
    </source>
</evidence>
<name>A0AAD5RJ42_9PEZI</name>
<reference evidence="2" key="1">
    <citation type="submission" date="2022-07" db="EMBL/GenBank/DDBJ databases">
        <title>Draft genome sequence of Zalerion maritima ATCC 34329, a (micro)plastics degrading marine fungus.</title>
        <authorList>
            <person name="Paco A."/>
            <person name="Goncalves M.F.M."/>
            <person name="Rocha-Santos T.A.P."/>
            <person name="Alves A."/>
        </authorList>
    </citation>
    <scope>NUCLEOTIDE SEQUENCE</scope>
    <source>
        <strain evidence="2">ATCC 34329</strain>
    </source>
</reference>
<gene>
    <name evidence="2" type="ORF">MKZ38_006248</name>
</gene>
<dbReference type="Proteomes" id="UP001201980">
    <property type="component" value="Unassembled WGS sequence"/>
</dbReference>
<protein>
    <submittedName>
        <fullName evidence="2">Uncharacterized protein</fullName>
    </submittedName>
</protein>
<dbReference type="EMBL" id="JAKWBI020000381">
    <property type="protein sequence ID" value="KAJ2895704.1"/>
    <property type="molecule type" value="Genomic_DNA"/>
</dbReference>
<keyword evidence="3" id="KW-1185">Reference proteome</keyword>
<organism evidence="2 3">
    <name type="scientific">Zalerion maritima</name>
    <dbReference type="NCBI Taxonomy" id="339359"/>
    <lineage>
        <taxon>Eukaryota</taxon>
        <taxon>Fungi</taxon>
        <taxon>Dikarya</taxon>
        <taxon>Ascomycota</taxon>
        <taxon>Pezizomycotina</taxon>
        <taxon>Sordariomycetes</taxon>
        <taxon>Lulworthiomycetidae</taxon>
        <taxon>Lulworthiales</taxon>
        <taxon>Lulworthiaceae</taxon>
        <taxon>Zalerion</taxon>
    </lineage>
</organism>
<comment type="caution">
    <text evidence="2">The sequence shown here is derived from an EMBL/GenBank/DDBJ whole genome shotgun (WGS) entry which is preliminary data.</text>
</comment>
<proteinExistence type="predicted"/>
<accession>A0AAD5RJ42</accession>
<evidence type="ECO:0000313" key="2">
    <source>
        <dbReference type="EMBL" id="KAJ2895704.1"/>
    </source>
</evidence>